<evidence type="ECO:0000259" key="8">
    <source>
        <dbReference type="Pfam" id="PF00884"/>
    </source>
</evidence>
<keyword evidence="3" id="KW-0479">Metal-binding</keyword>
<dbReference type="SUPFAM" id="SSF53649">
    <property type="entry name" value="Alkaline phosphatase-like"/>
    <property type="match status" value="1"/>
</dbReference>
<sequence>MNNRLWLALTCLIALSAFSSTFGQEQRPNVLFVSVDDLNDWIEPLQGHPQAVTPNFTRFMKRSVCFTNASCPSPGCNPSRTAIMTGLAPYTSGVYSNYQDWREAIPNHRTIGAYFRQHGYFSCGAGKIFHYHMVDPECWDEYWPSQQQNMPEEAFPDFTKSTLATADNPAPKTMNMPAFHQMYGMFDWSALDVPDEEMGDFKSVDYVLRQLNKPRDKPLFLACGIYRPHLPWYVPRKYFDMFPLDDVVLPKRLENDLADIGPRARDIAFRGGGYHQHVVDAGQWQQAVQGYLASIAFADAMFGRLLDGLDESGQRENTIVVLWSDHGWQLGEKQHWRKFALWDNVVRSVLMIHVPKEAPGLQDGSADGQLCHRPVSLQDIYPTLVDACGLPANTEIDGRSLTPLLKRPEATWDHVALTTYDFGEFSVRSERYRYTRYIDGSEELYDLQSDAEEWHNLAQNPEYSQTKNELAANIPLSPAPLVKTSEKLQPHHIPPFRSRAEYDEWLQHGKDNQYLLDKYWR</sequence>
<dbReference type="Pfam" id="PF00884">
    <property type="entry name" value="Sulfatase"/>
    <property type="match status" value="1"/>
</dbReference>
<comment type="cofactor">
    <cofactor evidence="1">
        <name>Ca(2+)</name>
        <dbReference type="ChEBI" id="CHEBI:29108"/>
    </cofactor>
</comment>
<keyword evidence="10" id="KW-1185">Reference proteome</keyword>
<evidence type="ECO:0000256" key="6">
    <source>
        <dbReference type="ARBA" id="ARBA00022837"/>
    </source>
</evidence>
<dbReference type="CDD" id="cd16030">
    <property type="entry name" value="iduronate-2-sulfatase"/>
    <property type="match status" value="1"/>
</dbReference>
<evidence type="ECO:0000313" key="9">
    <source>
        <dbReference type="EMBL" id="MCM2370292.1"/>
    </source>
</evidence>
<dbReference type="RefSeq" id="WP_250927963.1">
    <property type="nucleotide sequence ID" value="NZ_JAMQBK010000020.1"/>
</dbReference>
<evidence type="ECO:0000256" key="2">
    <source>
        <dbReference type="ARBA" id="ARBA00008779"/>
    </source>
</evidence>
<dbReference type="InterPro" id="IPR035874">
    <property type="entry name" value="IDS"/>
</dbReference>
<evidence type="ECO:0000256" key="3">
    <source>
        <dbReference type="ARBA" id="ARBA00022723"/>
    </source>
</evidence>
<accession>A0ABT0U068</accession>
<dbReference type="InterPro" id="IPR017850">
    <property type="entry name" value="Alkaline_phosphatase_core_sf"/>
</dbReference>
<evidence type="ECO:0000313" key="10">
    <source>
        <dbReference type="Proteomes" id="UP001202961"/>
    </source>
</evidence>
<dbReference type="InterPro" id="IPR000917">
    <property type="entry name" value="Sulfatase_N"/>
</dbReference>
<protein>
    <submittedName>
        <fullName evidence="9">Sulfatase</fullName>
    </submittedName>
</protein>
<reference evidence="9 10" key="1">
    <citation type="journal article" date="2022" name="Syst. Appl. Microbiol.">
        <title>Rhodopirellula aestuarii sp. nov., a novel member of the genus Rhodopirellula isolated from brackish sediments collected in the Tagus River estuary, Portugal.</title>
        <authorList>
            <person name="Vitorino I.R."/>
            <person name="Klimek D."/>
            <person name="Calusinska M."/>
            <person name="Lobo-da-Cunha A."/>
            <person name="Vasconcelos V."/>
            <person name="Lage O.M."/>
        </authorList>
    </citation>
    <scope>NUCLEOTIDE SEQUENCE [LARGE SCALE GENOMIC DNA]</scope>
    <source>
        <strain evidence="9 10">ICT_H3.1</strain>
    </source>
</reference>
<organism evidence="9 10">
    <name type="scientific">Aporhodopirellula aestuarii</name>
    <dbReference type="NCBI Taxonomy" id="2950107"/>
    <lineage>
        <taxon>Bacteria</taxon>
        <taxon>Pseudomonadati</taxon>
        <taxon>Planctomycetota</taxon>
        <taxon>Planctomycetia</taxon>
        <taxon>Pirellulales</taxon>
        <taxon>Pirellulaceae</taxon>
        <taxon>Aporhodopirellula</taxon>
    </lineage>
</organism>
<feature type="domain" description="Sulfatase N-terminal" evidence="8">
    <location>
        <begin position="28"/>
        <end position="389"/>
    </location>
</feature>
<gene>
    <name evidence="9" type="ORF">NB063_06595</name>
</gene>
<proteinExistence type="inferred from homology"/>
<name>A0ABT0U068_9BACT</name>
<comment type="caution">
    <text evidence="9">The sequence shown here is derived from an EMBL/GenBank/DDBJ whole genome shotgun (WGS) entry which is preliminary data.</text>
</comment>
<evidence type="ECO:0000256" key="7">
    <source>
        <dbReference type="SAM" id="SignalP"/>
    </source>
</evidence>
<dbReference type="Gene3D" id="3.40.720.10">
    <property type="entry name" value="Alkaline Phosphatase, subunit A"/>
    <property type="match status" value="1"/>
</dbReference>
<dbReference type="Proteomes" id="UP001202961">
    <property type="component" value="Unassembled WGS sequence"/>
</dbReference>
<keyword evidence="5" id="KW-0378">Hydrolase</keyword>
<feature type="chain" id="PRO_5045995504" evidence="7">
    <location>
        <begin position="24"/>
        <end position="521"/>
    </location>
</feature>
<dbReference type="EMBL" id="JAMQBK010000020">
    <property type="protein sequence ID" value="MCM2370292.1"/>
    <property type="molecule type" value="Genomic_DNA"/>
</dbReference>
<evidence type="ECO:0000256" key="4">
    <source>
        <dbReference type="ARBA" id="ARBA00022729"/>
    </source>
</evidence>
<keyword evidence="6" id="KW-0106">Calcium</keyword>
<dbReference type="PANTHER" id="PTHR45953:SF1">
    <property type="entry name" value="IDURONATE 2-SULFATASE"/>
    <property type="match status" value="1"/>
</dbReference>
<dbReference type="PANTHER" id="PTHR45953">
    <property type="entry name" value="IDURONATE 2-SULFATASE"/>
    <property type="match status" value="1"/>
</dbReference>
<evidence type="ECO:0000256" key="5">
    <source>
        <dbReference type="ARBA" id="ARBA00022801"/>
    </source>
</evidence>
<keyword evidence="4 7" id="KW-0732">Signal</keyword>
<feature type="signal peptide" evidence="7">
    <location>
        <begin position="1"/>
        <end position="23"/>
    </location>
</feature>
<comment type="similarity">
    <text evidence="2">Belongs to the sulfatase family.</text>
</comment>
<evidence type="ECO:0000256" key="1">
    <source>
        <dbReference type="ARBA" id="ARBA00001913"/>
    </source>
</evidence>